<feature type="transmembrane region" description="Helical" evidence="1">
    <location>
        <begin position="172"/>
        <end position="189"/>
    </location>
</feature>
<dbReference type="Pfam" id="PF13795">
    <property type="entry name" value="HupE_UreJ_2"/>
    <property type="match status" value="1"/>
</dbReference>
<sequence length="194" mass="22155">MPLQDFIFYFKLGWEHIISADALDHQLFILALVAIYSYHNVKQVLILVTAFTLGHSLTLLLSVMDIIRFDSKWVEFLIPCTIVVTALSNLCRRNFSLKSVKINYFFALGFGLIHGMGFANSIRMMLAKDQNIGWGLFGFNVGLEAGQVFMVMIILLITFIIFNYTRIKRLSWVLFVSAAVFSLALKMALERIPF</sequence>
<feature type="transmembrane region" description="Helical" evidence="1">
    <location>
        <begin position="44"/>
        <end position="67"/>
    </location>
</feature>
<evidence type="ECO:0000313" key="2">
    <source>
        <dbReference type="EMBL" id="SEQ85100.1"/>
    </source>
</evidence>
<keyword evidence="3" id="KW-1185">Reference proteome</keyword>
<dbReference type="Proteomes" id="UP000199572">
    <property type="component" value="Unassembled WGS sequence"/>
</dbReference>
<reference evidence="2 3" key="1">
    <citation type="submission" date="2016-10" db="EMBL/GenBank/DDBJ databases">
        <authorList>
            <person name="de Groot N.N."/>
        </authorList>
    </citation>
    <scope>NUCLEOTIDE SEQUENCE [LARGE SCALE GENOMIC DNA]</scope>
    <source>
        <strain evidence="2 3">DSM 18610</strain>
    </source>
</reference>
<name>A0A1H9JE42_9SPHI</name>
<dbReference type="RefSeq" id="WP_217643792.1">
    <property type="nucleotide sequence ID" value="NZ_FOGG01000001.1"/>
</dbReference>
<evidence type="ECO:0000256" key="1">
    <source>
        <dbReference type="SAM" id="Phobius"/>
    </source>
</evidence>
<proteinExistence type="predicted"/>
<keyword evidence="1" id="KW-0812">Transmembrane</keyword>
<feature type="transmembrane region" description="Helical" evidence="1">
    <location>
        <begin position="73"/>
        <end position="91"/>
    </location>
</feature>
<protein>
    <submittedName>
        <fullName evidence="2">HupE / UreJ protein</fullName>
    </submittedName>
</protein>
<dbReference type="EMBL" id="FOGG01000001">
    <property type="protein sequence ID" value="SEQ85100.1"/>
    <property type="molecule type" value="Genomic_DNA"/>
</dbReference>
<keyword evidence="1" id="KW-1133">Transmembrane helix</keyword>
<dbReference type="InterPro" id="IPR032809">
    <property type="entry name" value="Put_HupE_UreJ"/>
</dbReference>
<organism evidence="2 3">
    <name type="scientific">Pedobacter rhizosphaerae</name>
    <dbReference type="NCBI Taxonomy" id="390241"/>
    <lineage>
        <taxon>Bacteria</taxon>
        <taxon>Pseudomonadati</taxon>
        <taxon>Bacteroidota</taxon>
        <taxon>Sphingobacteriia</taxon>
        <taxon>Sphingobacteriales</taxon>
        <taxon>Sphingobacteriaceae</taxon>
        <taxon>Pedobacter</taxon>
    </lineage>
</organism>
<feature type="transmembrane region" description="Helical" evidence="1">
    <location>
        <begin position="16"/>
        <end position="37"/>
    </location>
</feature>
<keyword evidence="1" id="KW-0472">Membrane</keyword>
<feature type="transmembrane region" description="Helical" evidence="1">
    <location>
        <begin position="146"/>
        <end position="165"/>
    </location>
</feature>
<dbReference type="STRING" id="390241.SAMN04488023_101320"/>
<evidence type="ECO:0000313" key="3">
    <source>
        <dbReference type="Proteomes" id="UP000199572"/>
    </source>
</evidence>
<accession>A0A1H9JE42</accession>
<dbReference type="AlphaFoldDB" id="A0A1H9JE42"/>
<feature type="transmembrane region" description="Helical" evidence="1">
    <location>
        <begin position="103"/>
        <end position="126"/>
    </location>
</feature>
<gene>
    <name evidence="2" type="ORF">SAMN04488023_101320</name>
</gene>